<dbReference type="GeneID" id="54289571"/>
<accession>A0A6A5XJ75</accession>
<dbReference type="AlphaFoldDB" id="A0A6A5XJ75"/>
<name>A0A6A5XJ75_9PLEO</name>
<evidence type="ECO:0000313" key="2">
    <source>
        <dbReference type="Proteomes" id="UP000799778"/>
    </source>
</evidence>
<gene>
    <name evidence="1" type="ORF">BU24DRAFT_464002</name>
</gene>
<dbReference type="OrthoDB" id="3800307at2759"/>
<proteinExistence type="predicted"/>
<dbReference type="RefSeq" id="XP_033381521.1">
    <property type="nucleotide sequence ID" value="XM_033532174.1"/>
</dbReference>
<organism evidence="1 2">
    <name type="scientific">Aaosphaeria arxii CBS 175.79</name>
    <dbReference type="NCBI Taxonomy" id="1450172"/>
    <lineage>
        <taxon>Eukaryota</taxon>
        <taxon>Fungi</taxon>
        <taxon>Dikarya</taxon>
        <taxon>Ascomycota</taxon>
        <taxon>Pezizomycotina</taxon>
        <taxon>Dothideomycetes</taxon>
        <taxon>Pleosporomycetidae</taxon>
        <taxon>Pleosporales</taxon>
        <taxon>Pleosporales incertae sedis</taxon>
        <taxon>Aaosphaeria</taxon>
    </lineage>
</organism>
<dbReference type="EMBL" id="ML978071">
    <property type="protein sequence ID" value="KAF2013182.1"/>
    <property type="molecule type" value="Genomic_DNA"/>
</dbReference>
<keyword evidence="2" id="KW-1185">Reference proteome</keyword>
<reference evidence="1" key="1">
    <citation type="journal article" date="2020" name="Stud. Mycol.">
        <title>101 Dothideomycetes genomes: a test case for predicting lifestyles and emergence of pathogens.</title>
        <authorList>
            <person name="Haridas S."/>
            <person name="Albert R."/>
            <person name="Binder M."/>
            <person name="Bloem J."/>
            <person name="Labutti K."/>
            <person name="Salamov A."/>
            <person name="Andreopoulos B."/>
            <person name="Baker S."/>
            <person name="Barry K."/>
            <person name="Bills G."/>
            <person name="Bluhm B."/>
            <person name="Cannon C."/>
            <person name="Castanera R."/>
            <person name="Culley D."/>
            <person name="Daum C."/>
            <person name="Ezra D."/>
            <person name="Gonzalez J."/>
            <person name="Henrissat B."/>
            <person name="Kuo A."/>
            <person name="Liang C."/>
            <person name="Lipzen A."/>
            <person name="Lutzoni F."/>
            <person name="Magnuson J."/>
            <person name="Mondo S."/>
            <person name="Nolan M."/>
            <person name="Ohm R."/>
            <person name="Pangilinan J."/>
            <person name="Park H.-J."/>
            <person name="Ramirez L."/>
            <person name="Alfaro M."/>
            <person name="Sun H."/>
            <person name="Tritt A."/>
            <person name="Yoshinaga Y."/>
            <person name="Zwiers L.-H."/>
            <person name="Turgeon B."/>
            <person name="Goodwin S."/>
            <person name="Spatafora J."/>
            <person name="Crous P."/>
            <person name="Grigoriev I."/>
        </authorList>
    </citation>
    <scope>NUCLEOTIDE SEQUENCE</scope>
    <source>
        <strain evidence="1">CBS 175.79</strain>
    </source>
</reference>
<sequence>MDMKKSSQNQVETPIFDWPEIKENDYNWARYPSTKKQTAATAPDPHLSASQQLQCLHKSVSAVINVIAPNAGNVVSIIAEDLARVSCESARNLLPKDDWVYPYFVVESACQQMLLEKIKKARIEYAHQLYTKGMIDVVVYWDCPPLDLQMEGRDHPMKRVLYMTEEEGRLLSKTWDTHYKALDWDVMHAPYTVVSSTVKGRQHRTITDKDEHGSPNVKLIYESCEPSRKGGFYTCIDLTLYKQMVHLSETCSGRIQLSVVVPPKQMSVGQQTYCNDYSSFLDTVDNSIREAQATEEQVQLKSGAEREHAQRRARTYSAAHRWTAMDFLPPHNF</sequence>
<evidence type="ECO:0000313" key="1">
    <source>
        <dbReference type="EMBL" id="KAF2013182.1"/>
    </source>
</evidence>
<protein>
    <submittedName>
        <fullName evidence="1">Uncharacterized protein</fullName>
    </submittedName>
</protein>
<dbReference type="Proteomes" id="UP000799778">
    <property type="component" value="Unassembled WGS sequence"/>
</dbReference>